<evidence type="ECO:0000256" key="2">
    <source>
        <dbReference type="ARBA" id="ARBA00009399"/>
    </source>
</evidence>
<protein>
    <submittedName>
        <fullName evidence="8">GtrA-like protein</fullName>
    </submittedName>
</protein>
<sequence>MKYSFVRFILVGIVNTIVGLSFMYLFLDALGLSYWISTFCGNSIGACVSYLLNRKFTFNSDNSVTKSVFRFIIVILACYFISYDLAKNLVVGLLNSNSFFTENVKTDLAVLVGTGLYTILNYFGQKFFVFSKWSIKVKNEIPE</sequence>
<keyword evidence="4 6" id="KW-1133">Transmembrane helix</keyword>
<evidence type="ECO:0000256" key="3">
    <source>
        <dbReference type="ARBA" id="ARBA00022692"/>
    </source>
</evidence>
<evidence type="ECO:0000313" key="9">
    <source>
        <dbReference type="Proteomes" id="UP000199087"/>
    </source>
</evidence>
<keyword evidence="3 6" id="KW-0812">Transmembrane</keyword>
<dbReference type="EMBL" id="CVRB01000001">
    <property type="protein sequence ID" value="CRK80998.1"/>
    <property type="molecule type" value="Genomic_DNA"/>
</dbReference>
<evidence type="ECO:0000256" key="5">
    <source>
        <dbReference type="ARBA" id="ARBA00023136"/>
    </source>
</evidence>
<comment type="subcellular location">
    <subcellularLocation>
        <location evidence="1">Membrane</location>
        <topology evidence="1">Multi-pass membrane protein</topology>
    </subcellularLocation>
</comment>
<evidence type="ECO:0000256" key="6">
    <source>
        <dbReference type="SAM" id="Phobius"/>
    </source>
</evidence>
<dbReference type="RefSeq" id="WP_090631382.1">
    <property type="nucleotide sequence ID" value="NZ_CVRB01000001.1"/>
</dbReference>
<feature type="transmembrane region" description="Helical" evidence="6">
    <location>
        <begin position="5"/>
        <end position="26"/>
    </location>
</feature>
<dbReference type="STRING" id="1499688.BN000_00892"/>
<feature type="transmembrane region" description="Helical" evidence="6">
    <location>
        <begin position="32"/>
        <end position="52"/>
    </location>
</feature>
<dbReference type="AlphaFoldDB" id="A0A0U1NTD5"/>
<evidence type="ECO:0000259" key="7">
    <source>
        <dbReference type="Pfam" id="PF04138"/>
    </source>
</evidence>
<evidence type="ECO:0000313" key="8">
    <source>
        <dbReference type="EMBL" id="CRK80998.1"/>
    </source>
</evidence>
<name>A0A0U1NTD5_9BACI</name>
<gene>
    <name evidence="8" type="ORF">BN000_00892</name>
</gene>
<dbReference type="InterPro" id="IPR007267">
    <property type="entry name" value="GtrA_DPMS_TM"/>
</dbReference>
<dbReference type="Pfam" id="PF04138">
    <property type="entry name" value="GtrA_DPMS_TM"/>
    <property type="match status" value="1"/>
</dbReference>
<dbReference type="GO" id="GO:0000271">
    <property type="term" value="P:polysaccharide biosynthetic process"/>
    <property type="evidence" value="ECO:0007669"/>
    <property type="project" value="InterPro"/>
</dbReference>
<dbReference type="PANTHER" id="PTHR38459:SF1">
    <property type="entry name" value="PROPHAGE BACTOPRENOL-LINKED GLUCOSE TRANSLOCASE HOMOLOG"/>
    <property type="match status" value="1"/>
</dbReference>
<feature type="transmembrane region" description="Helical" evidence="6">
    <location>
        <begin position="68"/>
        <end position="86"/>
    </location>
</feature>
<keyword evidence="5 6" id="KW-0472">Membrane</keyword>
<dbReference type="OrthoDB" id="9812049at2"/>
<comment type="similarity">
    <text evidence="2">Belongs to the GtrA family.</text>
</comment>
<dbReference type="InterPro" id="IPR051401">
    <property type="entry name" value="GtrA_CellWall_Glycosyl"/>
</dbReference>
<evidence type="ECO:0000256" key="4">
    <source>
        <dbReference type="ARBA" id="ARBA00022989"/>
    </source>
</evidence>
<accession>A0A0U1NTD5</accession>
<reference evidence="9" key="1">
    <citation type="submission" date="2015-05" db="EMBL/GenBank/DDBJ databases">
        <authorList>
            <person name="Urmite Genomes"/>
        </authorList>
    </citation>
    <scope>NUCLEOTIDE SEQUENCE [LARGE SCALE GENOMIC DNA]</scope>
    <source>
        <strain evidence="9">LF1</strain>
    </source>
</reference>
<organism evidence="8 9">
    <name type="scientific">Neobacillus massiliamazoniensis</name>
    <dbReference type="NCBI Taxonomy" id="1499688"/>
    <lineage>
        <taxon>Bacteria</taxon>
        <taxon>Bacillati</taxon>
        <taxon>Bacillota</taxon>
        <taxon>Bacilli</taxon>
        <taxon>Bacillales</taxon>
        <taxon>Bacillaceae</taxon>
        <taxon>Neobacillus</taxon>
    </lineage>
</organism>
<dbReference type="PANTHER" id="PTHR38459">
    <property type="entry name" value="PROPHAGE BACTOPRENOL-LINKED GLUCOSE TRANSLOCASE HOMOLOG"/>
    <property type="match status" value="1"/>
</dbReference>
<dbReference type="GO" id="GO:0005886">
    <property type="term" value="C:plasma membrane"/>
    <property type="evidence" value="ECO:0007669"/>
    <property type="project" value="TreeGrafter"/>
</dbReference>
<keyword evidence="9" id="KW-1185">Reference proteome</keyword>
<feature type="domain" description="GtrA/DPMS transmembrane" evidence="7">
    <location>
        <begin position="7"/>
        <end position="130"/>
    </location>
</feature>
<proteinExistence type="inferred from homology"/>
<evidence type="ECO:0000256" key="1">
    <source>
        <dbReference type="ARBA" id="ARBA00004141"/>
    </source>
</evidence>
<dbReference type="Proteomes" id="UP000199087">
    <property type="component" value="Unassembled WGS sequence"/>
</dbReference>
<feature type="transmembrane region" description="Helical" evidence="6">
    <location>
        <begin position="106"/>
        <end position="124"/>
    </location>
</feature>